<gene>
    <name evidence="2" type="ORF">TPAB3V08_LOCUS6341</name>
</gene>
<protein>
    <submittedName>
        <fullName evidence="2">Uncharacterized protein</fullName>
    </submittedName>
</protein>
<accession>A0ABN7NWY7</accession>
<proteinExistence type="predicted"/>
<feature type="compositionally biased region" description="Polar residues" evidence="1">
    <location>
        <begin position="100"/>
        <end position="110"/>
    </location>
</feature>
<reference evidence="2" key="1">
    <citation type="submission" date="2021-03" db="EMBL/GenBank/DDBJ databases">
        <authorList>
            <person name="Tran Van P."/>
        </authorList>
    </citation>
    <scope>NUCLEOTIDE SEQUENCE</scope>
</reference>
<dbReference type="EMBL" id="CAJPIN010009354">
    <property type="protein sequence ID" value="CAG2059377.1"/>
    <property type="molecule type" value="Genomic_DNA"/>
</dbReference>
<feature type="region of interest" description="Disordered" evidence="1">
    <location>
        <begin position="1"/>
        <end position="33"/>
    </location>
</feature>
<keyword evidence="3" id="KW-1185">Reference proteome</keyword>
<feature type="region of interest" description="Disordered" evidence="1">
    <location>
        <begin position="87"/>
        <end position="167"/>
    </location>
</feature>
<evidence type="ECO:0000256" key="1">
    <source>
        <dbReference type="SAM" id="MobiDB-lite"/>
    </source>
</evidence>
<feature type="compositionally biased region" description="Polar residues" evidence="1">
    <location>
        <begin position="157"/>
        <end position="167"/>
    </location>
</feature>
<feature type="compositionally biased region" description="Basic and acidic residues" evidence="1">
    <location>
        <begin position="181"/>
        <end position="211"/>
    </location>
</feature>
<name>A0ABN7NWY7_TIMPD</name>
<feature type="region of interest" description="Disordered" evidence="1">
    <location>
        <begin position="181"/>
        <end position="220"/>
    </location>
</feature>
<evidence type="ECO:0000313" key="2">
    <source>
        <dbReference type="EMBL" id="CAG2059377.1"/>
    </source>
</evidence>
<sequence>MDESQQHASLPTHWGDARAEPDGAPSPTPARPVTQVLSEFREARREYRDFRHARCVDSGPESLVQLDHRRSTVHPKAVYDMPKSTQVYINSHPAPDGRTGASTPRSSSSDNYRREFAHGARPVGRSVASSDSEMSTQSPSRQGHEPVQRLRARPASPNLTPSPYKTSDTLAADTACYEDGKRDDAKKEMGGADNRKYSSERRRMKEIEREPVTPTTQLSSGINTLQPFARNQKGYRPIVFNPTNQASHTFAQI</sequence>
<comment type="caution">
    <text evidence="2">The sequence shown here is derived from an EMBL/GenBank/DDBJ whole genome shotgun (WGS) entry which is preliminary data.</text>
</comment>
<organism evidence="2 3">
    <name type="scientific">Timema podura</name>
    <name type="common">Walking stick</name>
    <dbReference type="NCBI Taxonomy" id="61482"/>
    <lineage>
        <taxon>Eukaryota</taxon>
        <taxon>Metazoa</taxon>
        <taxon>Ecdysozoa</taxon>
        <taxon>Arthropoda</taxon>
        <taxon>Hexapoda</taxon>
        <taxon>Insecta</taxon>
        <taxon>Pterygota</taxon>
        <taxon>Neoptera</taxon>
        <taxon>Polyneoptera</taxon>
        <taxon>Phasmatodea</taxon>
        <taxon>Timematodea</taxon>
        <taxon>Timematoidea</taxon>
        <taxon>Timematidae</taxon>
        <taxon>Timema</taxon>
    </lineage>
</organism>
<evidence type="ECO:0000313" key="3">
    <source>
        <dbReference type="Proteomes" id="UP001153148"/>
    </source>
</evidence>
<dbReference type="Proteomes" id="UP001153148">
    <property type="component" value="Unassembled WGS sequence"/>
</dbReference>
<feature type="non-terminal residue" evidence="2">
    <location>
        <position position="253"/>
    </location>
</feature>
<feature type="compositionally biased region" description="Polar residues" evidence="1">
    <location>
        <begin position="127"/>
        <end position="141"/>
    </location>
</feature>